<feature type="transmembrane region" description="Helical" evidence="1">
    <location>
        <begin position="71"/>
        <end position="94"/>
    </location>
</feature>
<evidence type="ECO:0000256" key="1">
    <source>
        <dbReference type="SAM" id="Phobius"/>
    </source>
</evidence>
<feature type="transmembrane region" description="Helical" evidence="1">
    <location>
        <begin position="41"/>
        <end position="59"/>
    </location>
</feature>
<proteinExistence type="predicted"/>
<dbReference type="EMBL" id="JAFBBZ010000001">
    <property type="protein sequence ID" value="MBM7506426.1"/>
    <property type="molecule type" value="Genomic_DNA"/>
</dbReference>
<organism evidence="2 3">
    <name type="scientific">Nocardioides salarius</name>
    <dbReference type="NCBI Taxonomy" id="374513"/>
    <lineage>
        <taxon>Bacteria</taxon>
        <taxon>Bacillati</taxon>
        <taxon>Actinomycetota</taxon>
        <taxon>Actinomycetes</taxon>
        <taxon>Propionibacteriales</taxon>
        <taxon>Nocardioidaceae</taxon>
        <taxon>Nocardioides</taxon>
    </lineage>
</organism>
<reference evidence="2 3" key="1">
    <citation type="submission" date="2021-01" db="EMBL/GenBank/DDBJ databases">
        <title>Sequencing the genomes of 1000 actinobacteria strains.</title>
        <authorList>
            <person name="Klenk H.-P."/>
        </authorList>
    </citation>
    <scope>NUCLEOTIDE SEQUENCE [LARGE SCALE GENOMIC DNA]</scope>
    <source>
        <strain evidence="2 3">DSM 18239</strain>
    </source>
</reference>
<keyword evidence="1" id="KW-0472">Membrane</keyword>
<sequence length="115" mass="12077">MVEPGQDDLAERAARHDALRREALGQPSGEHTTASGRWRPWAVIVMASIGQVLGWLLVGAGTGGRQDDSNVVLLALGVVVAGVSGIYLAIGVIAEGMRLGAAWIAEDRPGHRRTS</sequence>
<dbReference type="RefSeq" id="WP_193670775.1">
    <property type="nucleotide sequence ID" value="NZ_JACDTV010000018.1"/>
</dbReference>
<evidence type="ECO:0000313" key="3">
    <source>
        <dbReference type="Proteomes" id="UP000732378"/>
    </source>
</evidence>
<name>A0ABS2M5G3_9ACTN</name>
<keyword evidence="1" id="KW-0812">Transmembrane</keyword>
<protein>
    <submittedName>
        <fullName evidence="2">Uncharacterized protein</fullName>
    </submittedName>
</protein>
<keyword evidence="3" id="KW-1185">Reference proteome</keyword>
<accession>A0ABS2M5G3</accession>
<evidence type="ECO:0000313" key="2">
    <source>
        <dbReference type="EMBL" id="MBM7506426.1"/>
    </source>
</evidence>
<keyword evidence="1" id="KW-1133">Transmembrane helix</keyword>
<gene>
    <name evidence="2" type="ORF">JOE61_000240</name>
</gene>
<dbReference type="Proteomes" id="UP000732378">
    <property type="component" value="Unassembled WGS sequence"/>
</dbReference>
<comment type="caution">
    <text evidence="2">The sequence shown here is derived from an EMBL/GenBank/DDBJ whole genome shotgun (WGS) entry which is preliminary data.</text>
</comment>